<dbReference type="GO" id="GO:0043531">
    <property type="term" value="F:ADP binding"/>
    <property type="evidence" value="ECO:0007669"/>
    <property type="project" value="InterPro"/>
</dbReference>
<dbReference type="AlphaFoldDB" id="A0A1B6QNQ0"/>
<dbReference type="PANTHER" id="PTHR33377">
    <property type="entry name" value="OS10G0134700 PROTEIN-RELATED"/>
    <property type="match status" value="1"/>
</dbReference>
<proteinExistence type="predicted"/>
<dbReference type="OrthoDB" id="691944at2759"/>
<dbReference type="eggNOG" id="KOG4658">
    <property type="taxonomic scope" value="Eukaryota"/>
</dbReference>
<name>A0A1B6QNQ0_SORBI</name>
<dbReference type="SUPFAM" id="SSF52540">
    <property type="entry name" value="P-loop containing nucleoside triphosphate hydrolases"/>
    <property type="match status" value="1"/>
</dbReference>
<sequence>MEALRNALLNELASRAISFLVSTCGSRLMPAPASVREREEERLMLMHRLRLLLLRSATIVEEAEGRRVTNRGVLRQLRVLRDTMVRGHYVLDTVRYDAGGGDRREEEDGKEVVVPAFASSLFNPAKRARCEPSSETTTASSSLQLQRMVRSLEAVIAGAKELAVFLMACPPVSCRQPYSAHLFLDKCMFGRHAERDQVLEFLLQAEPPEPVTTSAANPGPAAGVLPIVGPALIGKSTLVEHVCNDERVRSHFSLILLHHAAAAGSAGLGGLETMAALRDSCVTKHQNNTTTEEEDERWLLVIELSGDVDADDDDEAWPWWNSLLYHSRGRCMPRGSKVILTSRSEKIERLGTTRAVRLRCLSTEAMWYFFKLSAFGSADPDENPELASVAMDMAAEARGSFTTANIMAAMVRADLSSQQLWCKVLATARHYMRKNLVLFGEYPDDLKAKDRPRRTWSMNKLLKPNESFVIYETYQKCSTHQPQQDEDLPDPEVTIMDMLFERVQPRGRFEILFWKSVLPPYFSYICPCEIRDTDTYVQ</sequence>
<evidence type="ECO:0000313" key="2">
    <source>
        <dbReference type="Proteomes" id="UP000000768"/>
    </source>
</evidence>
<keyword evidence="2" id="KW-1185">Reference proteome</keyword>
<dbReference type="EMBL" id="CM000760">
    <property type="protein sequence ID" value="KXG39537.2"/>
    <property type="molecule type" value="Genomic_DNA"/>
</dbReference>
<dbReference type="InParanoid" id="A0A1B6QNQ0"/>
<dbReference type="Proteomes" id="UP000000768">
    <property type="component" value="Chromosome 1"/>
</dbReference>
<dbReference type="InterPro" id="IPR027417">
    <property type="entry name" value="P-loop_NTPase"/>
</dbReference>
<evidence type="ECO:0000313" key="1">
    <source>
        <dbReference type="EMBL" id="KXG39537.2"/>
    </source>
</evidence>
<protein>
    <submittedName>
        <fullName evidence="1">Uncharacterized protein</fullName>
    </submittedName>
</protein>
<dbReference type="OMA" id="RENFCAW"/>
<accession>A0A1B6QNQ0</accession>
<organism evidence="1 2">
    <name type="scientific">Sorghum bicolor</name>
    <name type="common">Sorghum</name>
    <name type="synonym">Sorghum vulgare</name>
    <dbReference type="NCBI Taxonomy" id="4558"/>
    <lineage>
        <taxon>Eukaryota</taxon>
        <taxon>Viridiplantae</taxon>
        <taxon>Streptophyta</taxon>
        <taxon>Embryophyta</taxon>
        <taxon>Tracheophyta</taxon>
        <taxon>Spermatophyta</taxon>
        <taxon>Magnoliopsida</taxon>
        <taxon>Liliopsida</taxon>
        <taxon>Poales</taxon>
        <taxon>Poaceae</taxon>
        <taxon>PACMAD clade</taxon>
        <taxon>Panicoideae</taxon>
        <taxon>Andropogonodae</taxon>
        <taxon>Andropogoneae</taxon>
        <taxon>Sorghinae</taxon>
        <taxon>Sorghum</taxon>
    </lineage>
</organism>
<gene>
    <name evidence="1" type="ORF">SORBI_3001G325000</name>
</gene>
<dbReference type="PANTHER" id="PTHR33377:SF115">
    <property type="entry name" value="OS05G0533301 PROTEIN"/>
    <property type="match status" value="1"/>
</dbReference>
<reference evidence="2" key="2">
    <citation type="journal article" date="2018" name="Plant J.">
        <title>The Sorghum bicolor reference genome: improved assembly, gene annotations, a transcriptome atlas, and signatures of genome organization.</title>
        <authorList>
            <person name="McCormick R.F."/>
            <person name="Truong S.K."/>
            <person name="Sreedasyam A."/>
            <person name="Jenkins J."/>
            <person name="Shu S."/>
            <person name="Sims D."/>
            <person name="Kennedy M."/>
            <person name="Amirebrahimi M."/>
            <person name="Weers B.D."/>
            <person name="McKinley B."/>
            <person name="Mattison A."/>
            <person name="Morishige D.T."/>
            <person name="Grimwood J."/>
            <person name="Schmutz J."/>
            <person name="Mullet J.E."/>
        </authorList>
    </citation>
    <scope>NUCLEOTIDE SEQUENCE [LARGE SCALE GENOMIC DNA]</scope>
    <source>
        <strain evidence="2">cv. BTx623</strain>
    </source>
</reference>
<dbReference type="Gramene" id="KXG39537">
    <property type="protein sequence ID" value="KXG39537"/>
    <property type="gene ID" value="SORBI_3001G325000"/>
</dbReference>
<dbReference type="Gene3D" id="3.40.50.300">
    <property type="entry name" value="P-loop containing nucleotide triphosphate hydrolases"/>
    <property type="match status" value="1"/>
</dbReference>
<reference evidence="1 2" key="1">
    <citation type="journal article" date="2009" name="Nature">
        <title>The Sorghum bicolor genome and the diversification of grasses.</title>
        <authorList>
            <person name="Paterson A.H."/>
            <person name="Bowers J.E."/>
            <person name="Bruggmann R."/>
            <person name="Dubchak I."/>
            <person name="Grimwood J."/>
            <person name="Gundlach H."/>
            <person name="Haberer G."/>
            <person name="Hellsten U."/>
            <person name="Mitros T."/>
            <person name="Poliakov A."/>
            <person name="Schmutz J."/>
            <person name="Spannagl M."/>
            <person name="Tang H."/>
            <person name="Wang X."/>
            <person name="Wicker T."/>
            <person name="Bharti A.K."/>
            <person name="Chapman J."/>
            <person name="Feltus F.A."/>
            <person name="Gowik U."/>
            <person name="Grigoriev I.V."/>
            <person name="Lyons E."/>
            <person name="Maher C.A."/>
            <person name="Martis M."/>
            <person name="Narechania A."/>
            <person name="Otillar R.P."/>
            <person name="Penning B.W."/>
            <person name="Salamov A.A."/>
            <person name="Wang Y."/>
            <person name="Zhang L."/>
            <person name="Carpita N.C."/>
            <person name="Freeling M."/>
            <person name="Gingle A.R."/>
            <person name="Hash C.T."/>
            <person name="Keller B."/>
            <person name="Klein P."/>
            <person name="Kresovich S."/>
            <person name="McCann M.C."/>
            <person name="Ming R."/>
            <person name="Peterson D.G."/>
            <person name="Mehboob-ur-Rahman"/>
            <person name="Ware D."/>
            <person name="Westhoff P."/>
            <person name="Mayer K.F."/>
            <person name="Messing J."/>
            <person name="Rokhsar D.S."/>
        </authorList>
    </citation>
    <scope>NUCLEOTIDE SEQUENCE [LARGE SCALE GENOMIC DNA]</scope>
    <source>
        <strain evidence="2">cv. BTx623</strain>
    </source>
</reference>